<evidence type="ECO:0000259" key="1">
    <source>
        <dbReference type="PROSITE" id="PS51677"/>
    </source>
</evidence>
<dbReference type="PANTHER" id="PTHR43123:SF4">
    <property type="entry name" value="POLYSACCHARIDE DEACETYLASE"/>
    <property type="match status" value="1"/>
</dbReference>
<evidence type="ECO:0000313" key="3">
    <source>
        <dbReference type="Proteomes" id="UP001597542"/>
    </source>
</evidence>
<keyword evidence="3" id="KW-1185">Reference proteome</keyword>
<organism evidence="2 3">
    <name type="scientific">Amycolatopsis albidoflavus</name>
    <dbReference type="NCBI Taxonomy" id="102226"/>
    <lineage>
        <taxon>Bacteria</taxon>
        <taxon>Bacillati</taxon>
        <taxon>Actinomycetota</taxon>
        <taxon>Actinomycetes</taxon>
        <taxon>Pseudonocardiales</taxon>
        <taxon>Pseudonocardiaceae</taxon>
        <taxon>Amycolatopsis</taxon>
    </lineage>
</organism>
<dbReference type="InterPro" id="IPR002509">
    <property type="entry name" value="NODB_dom"/>
</dbReference>
<dbReference type="Pfam" id="PF01522">
    <property type="entry name" value="Polysacc_deac_1"/>
    <property type="match status" value="1"/>
</dbReference>
<dbReference type="SUPFAM" id="SSF88713">
    <property type="entry name" value="Glycoside hydrolase/deacetylase"/>
    <property type="match status" value="1"/>
</dbReference>
<accession>A0ABW5HYK0</accession>
<name>A0ABW5HYK0_9PSEU</name>
<dbReference type="PANTHER" id="PTHR43123">
    <property type="entry name" value="POLYSACCHARIDE DEACETYLASE-RELATED"/>
    <property type="match status" value="1"/>
</dbReference>
<evidence type="ECO:0000313" key="2">
    <source>
        <dbReference type="EMBL" id="MFD2481908.1"/>
    </source>
</evidence>
<dbReference type="PROSITE" id="PS51677">
    <property type="entry name" value="NODB"/>
    <property type="match status" value="1"/>
</dbReference>
<sequence>MSERDLIGYGEHPPAVPWPGGAKVAVSVVLNYEEGAESSIAHGDEADEDISVFGGWSSPPERRSMMKESFFEYGSRAGVWRLLGILREFEVPSTVFACGMALERNPQVAEALIREGHEVACHGYRWQGTVGMPEEDEREEIRRARESVEKTTGVRPVGFYLRDGITEKTREILVEEGFRYDSNAYCDDLPYFVPAGESEHLIVPYAGDTNDARFWGPGSLGTADDFVAVLSDSLDMLLHEGNTVPKLMSVGLHCRIGGRPGVAIALRRFLQYALAQEGVWFATRADIAQWWIDHAPRGAR</sequence>
<gene>
    <name evidence="2" type="ORF">ACFSUT_16600</name>
</gene>
<dbReference type="InterPro" id="IPR011330">
    <property type="entry name" value="Glyco_hydro/deAcase_b/a-brl"/>
</dbReference>
<dbReference type="Proteomes" id="UP001597542">
    <property type="component" value="Unassembled WGS sequence"/>
</dbReference>
<comment type="caution">
    <text evidence="2">The sequence shown here is derived from an EMBL/GenBank/DDBJ whole genome shotgun (WGS) entry which is preliminary data.</text>
</comment>
<proteinExistence type="predicted"/>
<dbReference type="Gene3D" id="3.20.20.370">
    <property type="entry name" value="Glycoside hydrolase/deacetylase"/>
    <property type="match status" value="1"/>
</dbReference>
<feature type="domain" description="NodB homology" evidence="1">
    <location>
        <begin position="65"/>
        <end position="282"/>
    </location>
</feature>
<dbReference type="EMBL" id="JBHUKQ010000010">
    <property type="protein sequence ID" value="MFD2481908.1"/>
    <property type="molecule type" value="Genomic_DNA"/>
</dbReference>
<reference evidence="3" key="1">
    <citation type="journal article" date="2019" name="Int. J. Syst. Evol. Microbiol.">
        <title>The Global Catalogue of Microorganisms (GCM) 10K type strain sequencing project: providing services to taxonomists for standard genome sequencing and annotation.</title>
        <authorList>
            <consortium name="The Broad Institute Genomics Platform"/>
            <consortium name="The Broad Institute Genome Sequencing Center for Infectious Disease"/>
            <person name="Wu L."/>
            <person name="Ma J."/>
        </authorList>
    </citation>
    <scope>NUCLEOTIDE SEQUENCE [LARGE SCALE GENOMIC DNA]</scope>
    <source>
        <strain evidence="3">CGMCC 4.7638</strain>
    </source>
</reference>
<protein>
    <submittedName>
        <fullName evidence="2">Polysaccharide deacetylase family protein</fullName>
    </submittedName>
</protein>
<dbReference type="RefSeq" id="WP_344272490.1">
    <property type="nucleotide sequence ID" value="NZ_BAAAHV010000011.1"/>
</dbReference>